<dbReference type="OrthoDB" id="9809379at2"/>
<dbReference type="InterPro" id="IPR027417">
    <property type="entry name" value="P-loop_NTPase"/>
</dbReference>
<dbReference type="InterPro" id="IPR003959">
    <property type="entry name" value="ATPase_AAA_core"/>
</dbReference>
<dbReference type="InterPro" id="IPR052381">
    <property type="entry name" value="AAA_domain_protein"/>
</dbReference>
<proteinExistence type="inferred from homology"/>
<evidence type="ECO:0000256" key="3">
    <source>
        <dbReference type="ARBA" id="ARBA00038088"/>
    </source>
</evidence>
<organism evidence="6 7">
    <name type="scientific">Thioalkalivibrio versutus</name>
    <dbReference type="NCBI Taxonomy" id="106634"/>
    <lineage>
        <taxon>Bacteria</taxon>
        <taxon>Pseudomonadati</taxon>
        <taxon>Pseudomonadota</taxon>
        <taxon>Gammaproteobacteria</taxon>
        <taxon>Chromatiales</taxon>
        <taxon>Ectothiorhodospiraceae</taxon>
        <taxon>Thioalkalivibrio</taxon>
    </lineage>
</organism>
<feature type="domain" description="AAA+ ATPase" evidence="5">
    <location>
        <begin position="264"/>
        <end position="399"/>
    </location>
</feature>
<dbReference type="SUPFAM" id="SSF52540">
    <property type="entry name" value="P-loop containing nucleoside triphosphate hydrolases"/>
    <property type="match status" value="1"/>
</dbReference>
<evidence type="ECO:0000259" key="5">
    <source>
        <dbReference type="SMART" id="SM00382"/>
    </source>
</evidence>
<comment type="similarity">
    <text evidence="3">Belongs to the AAA ATPase family. Highly divergent.</text>
</comment>
<evidence type="ECO:0000256" key="4">
    <source>
        <dbReference type="ARBA" id="ARBA00040480"/>
    </source>
</evidence>
<dbReference type="AlphaFoldDB" id="A0A0G3G9E1"/>
<dbReference type="Pfam" id="PF00004">
    <property type="entry name" value="AAA"/>
    <property type="match status" value="1"/>
</dbReference>
<dbReference type="Proteomes" id="UP000064201">
    <property type="component" value="Chromosome"/>
</dbReference>
<dbReference type="STRING" id="106634.TVD_08855"/>
<dbReference type="KEGG" id="tvr:TVD_08855"/>
<sequence>MSKKLENQTAHKILRGLKSHYPVFYLLGWDEDRMERLLRSVARSFYGEDGHLEVWSASHGFGEHDDPNAPTTDPVAAVARVAAGETDAPRMVLLKDLPMWFDDNPALVRGVRDLYYQLKKGRNVVFLSCPLLKLPEILKKEVFLVEVELPSEAEVLEQLEHTRGAEAVPREQLFRVAAGMRGLSLNEVGHLSARLFRGKPLPEADMLAEIQEEKGQILRKESCLEFYPPQRSLEDIGGLENLKEWVRTRADLFTEKAWNDNVPLPAGVLFMGVSGCGKSMAAKAIATAWGLPLVRLDMSLVLSGSFGTPEYAFARATRIAEEIAPMVLWVDELENAFGFDSHAAGSAGNVNIFSSFLTWLQEKSPRVFVAATANRIQQLPAELMRKGRFDQLFFLDLPNVEERKEILRIHVERHGGNLEDFNLNYMAASTEDWSGAEIEQAVKSARIDAYQEGRVFNQRDVIRNVINTVPLSRTMVEQIREIKSWVFQRAINASKPESKGAASGPPKPPG</sequence>
<accession>A0A0G3G9E1</accession>
<evidence type="ECO:0000313" key="7">
    <source>
        <dbReference type="Proteomes" id="UP000064201"/>
    </source>
</evidence>
<dbReference type="PANTHER" id="PTHR42960">
    <property type="entry name" value="YCF46 PROTEIN"/>
    <property type="match status" value="1"/>
</dbReference>
<keyword evidence="1" id="KW-0547">Nucleotide-binding</keyword>
<evidence type="ECO:0000256" key="1">
    <source>
        <dbReference type="ARBA" id="ARBA00022741"/>
    </source>
</evidence>
<dbReference type="GO" id="GO:0016887">
    <property type="term" value="F:ATP hydrolysis activity"/>
    <property type="evidence" value="ECO:0007669"/>
    <property type="project" value="InterPro"/>
</dbReference>
<protein>
    <recommendedName>
        <fullName evidence="4">Uncharacterized AAA domain-containing protein ycf46</fullName>
    </recommendedName>
</protein>
<dbReference type="RefSeq" id="WP_047251385.1">
    <property type="nucleotide sequence ID" value="NZ_CP011367.1"/>
</dbReference>
<evidence type="ECO:0000256" key="2">
    <source>
        <dbReference type="ARBA" id="ARBA00022840"/>
    </source>
</evidence>
<keyword evidence="2" id="KW-0067">ATP-binding</keyword>
<dbReference type="GO" id="GO:0005524">
    <property type="term" value="F:ATP binding"/>
    <property type="evidence" value="ECO:0007669"/>
    <property type="project" value="UniProtKB-KW"/>
</dbReference>
<keyword evidence="7" id="KW-1185">Reference proteome</keyword>
<name>A0A0G3G9E1_9GAMM</name>
<dbReference type="PATRIC" id="fig|106634.4.peg.1810"/>
<dbReference type="EMBL" id="CP011367">
    <property type="protein sequence ID" value="AKJ95456.1"/>
    <property type="molecule type" value="Genomic_DNA"/>
</dbReference>
<evidence type="ECO:0000313" key="6">
    <source>
        <dbReference type="EMBL" id="AKJ95456.1"/>
    </source>
</evidence>
<dbReference type="SMART" id="SM00382">
    <property type="entry name" value="AAA"/>
    <property type="match status" value="1"/>
</dbReference>
<reference evidence="6 7" key="1">
    <citation type="submission" date="2015-04" db="EMBL/GenBank/DDBJ databases">
        <title>Complete Sequence for the Genome of the Thioalkalivibrio versutus D301.</title>
        <authorList>
            <person name="Mu T."/>
            <person name="Zhou J."/>
            <person name="Xu X."/>
        </authorList>
    </citation>
    <scope>NUCLEOTIDE SEQUENCE [LARGE SCALE GENOMIC DNA]</scope>
    <source>
        <strain evidence="6 7">D301</strain>
    </source>
</reference>
<gene>
    <name evidence="6" type="ORF">TVD_08855</name>
</gene>
<dbReference type="Gene3D" id="1.10.8.60">
    <property type="match status" value="1"/>
</dbReference>
<dbReference type="Gene3D" id="3.40.50.300">
    <property type="entry name" value="P-loop containing nucleotide triphosphate hydrolases"/>
    <property type="match status" value="1"/>
</dbReference>
<dbReference type="PANTHER" id="PTHR42960:SF1">
    <property type="entry name" value="YCF46 PROTEIN"/>
    <property type="match status" value="1"/>
</dbReference>
<dbReference type="InterPro" id="IPR003593">
    <property type="entry name" value="AAA+_ATPase"/>
</dbReference>